<dbReference type="EnsemblPlants" id="LPERR11G17820.1">
    <property type="protein sequence ID" value="LPERR11G17820.1"/>
    <property type="gene ID" value="LPERR11G17820"/>
</dbReference>
<dbReference type="GO" id="GO:0004386">
    <property type="term" value="F:helicase activity"/>
    <property type="evidence" value="ECO:0007669"/>
    <property type="project" value="InterPro"/>
</dbReference>
<keyword evidence="5" id="KW-1185">Reference proteome</keyword>
<dbReference type="Pfam" id="PF13087">
    <property type="entry name" value="AAA_12"/>
    <property type="match status" value="1"/>
</dbReference>
<dbReference type="Gene3D" id="3.40.50.300">
    <property type="entry name" value="P-loop containing nucleotide triphosphate hydrolases"/>
    <property type="match status" value="2"/>
</dbReference>
<dbReference type="PANTHER" id="PTHR10887:SF522">
    <property type="entry name" value="P-LOOP CONTAINING NUCLEOSIDE TRIPHOSPHATE HYDROLASES SUPERFAMILY PROTEIN"/>
    <property type="match status" value="1"/>
</dbReference>
<feature type="domain" description="DNA2/NAM7 helicase helicase" evidence="2">
    <location>
        <begin position="283"/>
        <end position="342"/>
    </location>
</feature>
<dbReference type="InterPro" id="IPR047187">
    <property type="entry name" value="SF1_C_Upf1"/>
</dbReference>
<feature type="compositionally biased region" description="Basic residues" evidence="1">
    <location>
        <begin position="1"/>
        <end position="10"/>
    </location>
</feature>
<name>A0A0D9XUS6_9ORYZ</name>
<evidence type="ECO:0000313" key="5">
    <source>
        <dbReference type="Proteomes" id="UP000032180"/>
    </source>
</evidence>
<reference evidence="4 5" key="1">
    <citation type="submission" date="2012-08" db="EMBL/GenBank/DDBJ databases">
        <title>Oryza genome evolution.</title>
        <authorList>
            <person name="Wing R.A."/>
        </authorList>
    </citation>
    <scope>NUCLEOTIDE SEQUENCE</scope>
</reference>
<protein>
    <recommendedName>
        <fullName evidence="6">DNA2/NAM7 helicase-like C-terminal domain-containing protein</fullName>
    </recommendedName>
</protein>
<dbReference type="InterPro" id="IPR038765">
    <property type="entry name" value="Papain-like_cys_pep_sf"/>
</dbReference>
<dbReference type="Pfam" id="PF13086">
    <property type="entry name" value="AAA_11"/>
    <property type="match status" value="1"/>
</dbReference>
<reference evidence="4" key="3">
    <citation type="submission" date="2015-04" db="UniProtKB">
        <authorList>
            <consortium name="EnsemblPlants"/>
        </authorList>
    </citation>
    <scope>IDENTIFICATION</scope>
</reference>
<sequence length="1057" mass="118163">MGRKQRRRKGTNKDAAAAAQDEEPSVGDDAGEAAGGGDGPTAAAGGGGRPASTAEGEPATAEDAPPAVAQSTPPSPPALITLGVGGNTTEEKAAGVQKVPTKFNSLQQYLSVHSNLLLDEIRRNIKSSLLEVATAQCYHALSVSFAGSSSTYYIDVDLSRLDGCQHVVADGDLFFLSSEPSSDHLSGCFGIATDVGCDNRFHRSFKVFVSENQKESDLESIKYVSFLTNIMEEMNISKALVSIASGDVGIINSILRHNEKCNRTYKCAESCAHGFGDCTYLEKYNEEQQSAMTSIISKVRCRHNNSVELVWGPPGTGKTRIAIGLIKSLLNLKSRMLVCVPRERDIPRFLNYFKKIHPSFKLQQILVLNDLRYNDICDTLSETILANKASKLYVAMFVWKGWVKEMAGLLRLDIYCRKKCMHHDEYSTCSKCEPIEFSFISFREKIENLHVELRKCSVCLINSPMLLSDLCVENINNLLGALSEFESLMQKDAISDSSVKRVFGLIVALDPDLEDCCTTKSLNQLRRECLGLTEIVLSSIELPDLDGWSDLEDFCIKQSHIIISTPVDKAAQITESDLLIPLSIPPRHIVLLGDHLHLLPTGRTKGSKEAGFSRSLFQRLLHLSFERHMLIKQYMMDPSIIRFPNELFYKDKVVDGQSVELCDYNNQPINLQFAAYTFFDIAHMEDFSCKGKKPVEAAAILFLLQKLSKGLTNAKGRVNVGIVCLCTNQVNTIINQLGTEYQNNNRINLEVNSIENMNEDWYDVIILSSHFDDKSELPMDNRINVALTKSRYCLWIIGQANILLQTPGTWQKLVQNAVQRKRAVKLDSKILAMNIETLSEITDRDGPVSAHSTTPKKNMVKNLHGQEDHITLNTFCHVFETKRVLQSQYEHQQSTEIGLEEKSKKGKRRLETVLDMLKVQGVIGSNEVNCEDSIFKISAYNRVNVDVPENIISLLENGNVMIGCFRLSYNYFYLNPGQIYCYDQSKPYIHPKSNIPASHAVVVIGHGKRLMGHDKGANKTIIRRHVAIQNSEGKRFGFDGTGRVYRRSLRQLYQLKL</sequence>
<dbReference type="FunFam" id="3.40.50.300:FF:002328">
    <property type="entry name" value="Helicase-like protein"/>
    <property type="match status" value="1"/>
</dbReference>
<dbReference type="HOGENOM" id="CLU_009752_0_0_1"/>
<dbReference type="SUPFAM" id="SSF54001">
    <property type="entry name" value="Cysteine proteinases"/>
    <property type="match status" value="1"/>
</dbReference>
<feature type="region of interest" description="Disordered" evidence="1">
    <location>
        <begin position="1"/>
        <end position="79"/>
    </location>
</feature>
<dbReference type="Gramene" id="LPERR11G17820.1">
    <property type="protein sequence ID" value="LPERR11G17820.1"/>
    <property type="gene ID" value="LPERR11G17820"/>
</dbReference>
<dbReference type="CDD" id="cd18808">
    <property type="entry name" value="SF1_C_Upf1"/>
    <property type="match status" value="1"/>
</dbReference>
<reference evidence="5" key="2">
    <citation type="submission" date="2013-12" db="EMBL/GenBank/DDBJ databases">
        <authorList>
            <person name="Yu Y."/>
            <person name="Lee S."/>
            <person name="de Baynast K."/>
            <person name="Wissotski M."/>
            <person name="Liu L."/>
            <person name="Talag J."/>
            <person name="Goicoechea J."/>
            <person name="Angelova A."/>
            <person name="Jetty R."/>
            <person name="Kudrna D."/>
            <person name="Golser W."/>
            <person name="Rivera L."/>
            <person name="Zhang J."/>
            <person name="Wing R."/>
        </authorList>
    </citation>
    <scope>NUCLEOTIDE SEQUENCE</scope>
</reference>
<feature type="compositionally biased region" description="Gly residues" evidence="1">
    <location>
        <begin position="33"/>
        <end position="49"/>
    </location>
</feature>
<evidence type="ECO:0000256" key="1">
    <source>
        <dbReference type="SAM" id="MobiDB-lite"/>
    </source>
</evidence>
<dbReference type="Gene3D" id="3.90.70.10">
    <property type="entry name" value="Cysteine proteinases"/>
    <property type="match status" value="1"/>
</dbReference>
<dbReference type="SUPFAM" id="SSF52540">
    <property type="entry name" value="P-loop containing nucleoside triphosphate hydrolases"/>
    <property type="match status" value="1"/>
</dbReference>
<evidence type="ECO:0008006" key="6">
    <source>
        <dbReference type="Google" id="ProtNLM"/>
    </source>
</evidence>
<dbReference type="STRING" id="77586.A0A0D9XUS6"/>
<dbReference type="eggNOG" id="KOG1801">
    <property type="taxonomic scope" value="Eukaryota"/>
</dbReference>
<accession>A0A0D9XUS6</accession>
<evidence type="ECO:0000259" key="3">
    <source>
        <dbReference type="Pfam" id="PF13087"/>
    </source>
</evidence>
<dbReference type="InterPro" id="IPR041677">
    <property type="entry name" value="DNA2/NAM7_AAA_11"/>
</dbReference>
<evidence type="ECO:0000259" key="2">
    <source>
        <dbReference type="Pfam" id="PF13086"/>
    </source>
</evidence>
<proteinExistence type="predicted"/>
<organism evidence="4 5">
    <name type="scientific">Leersia perrieri</name>
    <dbReference type="NCBI Taxonomy" id="77586"/>
    <lineage>
        <taxon>Eukaryota</taxon>
        <taxon>Viridiplantae</taxon>
        <taxon>Streptophyta</taxon>
        <taxon>Embryophyta</taxon>
        <taxon>Tracheophyta</taxon>
        <taxon>Spermatophyta</taxon>
        <taxon>Magnoliopsida</taxon>
        <taxon>Liliopsida</taxon>
        <taxon>Poales</taxon>
        <taxon>Poaceae</taxon>
        <taxon>BOP clade</taxon>
        <taxon>Oryzoideae</taxon>
        <taxon>Oryzeae</taxon>
        <taxon>Oryzinae</taxon>
        <taxon>Leersia</taxon>
    </lineage>
</organism>
<evidence type="ECO:0000313" key="4">
    <source>
        <dbReference type="EnsemblPlants" id="LPERR11G17820.1"/>
    </source>
</evidence>
<dbReference type="AlphaFoldDB" id="A0A0D9XUS6"/>
<feature type="domain" description="DNA2/NAM7 helicase-like C-terminal" evidence="3">
    <location>
        <begin position="613"/>
        <end position="800"/>
    </location>
</feature>
<dbReference type="PANTHER" id="PTHR10887">
    <property type="entry name" value="DNA2/NAM7 HELICASE FAMILY"/>
    <property type="match status" value="1"/>
</dbReference>
<dbReference type="InterPro" id="IPR041679">
    <property type="entry name" value="DNA2/NAM7-like_C"/>
</dbReference>
<dbReference type="InterPro" id="IPR027417">
    <property type="entry name" value="P-loop_NTPase"/>
</dbReference>
<dbReference type="Proteomes" id="UP000032180">
    <property type="component" value="Chromosome 11"/>
</dbReference>
<dbReference type="InterPro" id="IPR045055">
    <property type="entry name" value="DNA2/NAM7-like"/>
</dbReference>
<feature type="compositionally biased region" description="Acidic residues" evidence="1">
    <location>
        <begin position="20"/>
        <end position="31"/>
    </location>
</feature>